<evidence type="ECO:0000313" key="2">
    <source>
        <dbReference type="EMBL" id="TWT57809.1"/>
    </source>
</evidence>
<reference evidence="2 3" key="1">
    <citation type="submission" date="2019-02" db="EMBL/GenBank/DDBJ databases">
        <title>Deep-cultivation of Planctomycetes and their phenomic and genomic characterization uncovers novel biology.</title>
        <authorList>
            <person name="Wiegand S."/>
            <person name="Jogler M."/>
            <person name="Boedeker C."/>
            <person name="Pinto D."/>
            <person name="Vollmers J."/>
            <person name="Rivas-Marin E."/>
            <person name="Kohn T."/>
            <person name="Peeters S.H."/>
            <person name="Heuer A."/>
            <person name="Rast P."/>
            <person name="Oberbeckmann S."/>
            <person name="Bunk B."/>
            <person name="Jeske O."/>
            <person name="Meyerdierks A."/>
            <person name="Storesund J.E."/>
            <person name="Kallscheuer N."/>
            <person name="Luecker S."/>
            <person name="Lage O.M."/>
            <person name="Pohl T."/>
            <person name="Merkel B.J."/>
            <person name="Hornburger P."/>
            <person name="Mueller R.-W."/>
            <person name="Bruemmer F."/>
            <person name="Labrenz M."/>
            <person name="Spormann A.M."/>
            <person name="Op Den Camp H."/>
            <person name="Overmann J."/>
            <person name="Amann R."/>
            <person name="Jetten M.S.M."/>
            <person name="Mascher T."/>
            <person name="Medema M.H."/>
            <person name="Devos D.P."/>
            <person name="Kaster A.-K."/>
            <person name="Ovreas L."/>
            <person name="Rohde M."/>
            <person name="Galperin M.Y."/>
            <person name="Jogler C."/>
        </authorList>
    </citation>
    <scope>NUCLEOTIDE SEQUENCE [LARGE SCALE GENOMIC DNA]</scope>
    <source>
        <strain evidence="2 3">KOR42</strain>
    </source>
</reference>
<keyword evidence="3" id="KW-1185">Reference proteome</keyword>
<proteinExistence type="predicted"/>
<dbReference type="PANTHER" id="PTHR43081:SF20">
    <property type="entry name" value="TWO-COMPONENT RESPONSE REGULATOR"/>
    <property type="match status" value="1"/>
</dbReference>
<evidence type="ECO:0000259" key="1">
    <source>
        <dbReference type="PROSITE" id="PS50125"/>
    </source>
</evidence>
<dbReference type="CDD" id="cd07302">
    <property type="entry name" value="CHD"/>
    <property type="match status" value="1"/>
</dbReference>
<dbReference type="EMBL" id="SIHI01000001">
    <property type="protein sequence ID" value="TWT57809.1"/>
    <property type="molecule type" value="Genomic_DNA"/>
</dbReference>
<dbReference type="InterPro" id="IPR050697">
    <property type="entry name" value="Adenylyl/Guanylyl_Cyclase_3/4"/>
</dbReference>
<dbReference type="EC" id="4.6.1.1" evidence="2"/>
<protein>
    <submittedName>
        <fullName evidence="2">Adenylate cyclase 2</fullName>
        <ecNumber evidence="2">4.6.1.1</ecNumber>
    </submittedName>
</protein>
<sequence>MRTEISESMPIPLQIFYHDRQVFTGSLSHALELGRQQHHETDVVLLQVNSGTGQQAPRLVLAPLAETRIGRRQLLIEEVSGDQVRLRNLSPIVPVQVTGRGELDPESEQTFSIPVEVVFPSNHRILVGGSSSNTLQSLGLATCAPGQHLDQFVAKSVDQLDLSGSDVEQLVQVLQAAMDVFQSARTQADLFKSAVQGARTMVGMNRAVVVMLDDGKWIPNWTESSQKPWRISESVLWKVHAGKQTFWDSAAFDTSKTSTNVEGVIAAPVLNIDGEVIGALYGECQRKRLESGPEVISRVQARLMELLSCGVSSGLSRIEQEVRAINMKLQFEQYFTKKLAEELELNPTLIDGRDADVTVLFCDIRRFSRISERIGTKQTFQWINDVMESLSMCVNRHDGVLVDYIGDELMAMWGAPKPQTDHASLACRAAIDMLKSLPEIEQRWSETLGEPLEVGIGINSGQVRAGNTGSHFKFKYSPLGTTVNLASRLEGATKYLRTPALISGETSHLLDSNIPRRRLCQVKVVNIDEPVPLYELAGTTCEPKLVAGYETALAAFEQKDFTKAANSLTGLLQSFPNDGPSLVLLSRTVHAMINGADAEHPVWVLPAK</sequence>
<dbReference type="SUPFAM" id="SSF55073">
    <property type="entry name" value="Nucleotide cyclase"/>
    <property type="match status" value="1"/>
</dbReference>
<dbReference type="PANTHER" id="PTHR43081">
    <property type="entry name" value="ADENYLATE CYCLASE, TERMINAL-DIFFERENTIATION SPECIFIC-RELATED"/>
    <property type="match status" value="1"/>
</dbReference>
<dbReference type="GO" id="GO:0004016">
    <property type="term" value="F:adenylate cyclase activity"/>
    <property type="evidence" value="ECO:0007669"/>
    <property type="project" value="UniProtKB-EC"/>
</dbReference>
<dbReference type="Proteomes" id="UP000317243">
    <property type="component" value="Unassembled WGS sequence"/>
</dbReference>
<dbReference type="InterPro" id="IPR029016">
    <property type="entry name" value="GAF-like_dom_sf"/>
</dbReference>
<dbReference type="InterPro" id="IPR029787">
    <property type="entry name" value="Nucleotide_cyclase"/>
</dbReference>
<comment type="caution">
    <text evidence="2">The sequence shown here is derived from an EMBL/GenBank/DDBJ whole genome shotgun (WGS) entry which is preliminary data.</text>
</comment>
<dbReference type="SUPFAM" id="SSF55781">
    <property type="entry name" value="GAF domain-like"/>
    <property type="match status" value="1"/>
</dbReference>
<dbReference type="AlphaFoldDB" id="A0A5C5X5B2"/>
<name>A0A5C5X5B2_9PLAN</name>
<dbReference type="Pfam" id="PF00211">
    <property type="entry name" value="Guanylate_cyc"/>
    <property type="match status" value="1"/>
</dbReference>
<dbReference type="Gene3D" id="3.30.450.40">
    <property type="match status" value="1"/>
</dbReference>
<organism evidence="2 3">
    <name type="scientific">Thalassoglobus neptunius</name>
    <dbReference type="NCBI Taxonomy" id="1938619"/>
    <lineage>
        <taxon>Bacteria</taxon>
        <taxon>Pseudomonadati</taxon>
        <taxon>Planctomycetota</taxon>
        <taxon>Planctomycetia</taxon>
        <taxon>Planctomycetales</taxon>
        <taxon>Planctomycetaceae</taxon>
        <taxon>Thalassoglobus</taxon>
    </lineage>
</organism>
<dbReference type="GO" id="GO:0035556">
    <property type="term" value="P:intracellular signal transduction"/>
    <property type="evidence" value="ECO:0007669"/>
    <property type="project" value="InterPro"/>
</dbReference>
<dbReference type="GO" id="GO:0006171">
    <property type="term" value="P:cAMP biosynthetic process"/>
    <property type="evidence" value="ECO:0007669"/>
    <property type="project" value="TreeGrafter"/>
</dbReference>
<accession>A0A5C5X5B2</accession>
<feature type="domain" description="Guanylate cyclase" evidence="1">
    <location>
        <begin position="358"/>
        <end position="490"/>
    </location>
</feature>
<dbReference type="Gene3D" id="3.30.70.1230">
    <property type="entry name" value="Nucleotide cyclase"/>
    <property type="match status" value="1"/>
</dbReference>
<dbReference type="InterPro" id="IPR001054">
    <property type="entry name" value="A/G_cyclase"/>
</dbReference>
<keyword evidence="2" id="KW-0456">Lyase</keyword>
<evidence type="ECO:0000313" key="3">
    <source>
        <dbReference type="Proteomes" id="UP000317243"/>
    </source>
</evidence>
<dbReference type="PROSITE" id="PS50125">
    <property type="entry name" value="GUANYLATE_CYCLASE_2"/>
    <property type="match status" value="1"/>
</dbReference>
<dbReference type="SMART" id="SM00044">
    <property type="entry name" value="CYCc"/>
    <property type="match status" value="1"/>
</dbReference>
<gene>
    <name evidence="2" type="primary">cyaB_1</name>
    <name evidence="2" type="ORF">KOR42_11760</name>
</gene>